<organism evidence="1 2">
    <name type="scientific">Cichorium intybus</name>
    <name type="common">Chicory</name>
    <dbReference type="NCBI Taxonomy" id="13427"/>
    <lineage>
        <taxon>Eukaryota</taxon>
        <taxon>Viridiplantae</taxon>
        <taxon>Streptophyta</taxon>
        <taxon>Embryophyta</taxon>
        <taxon>Tracheophyta</taxon>
        <taxon>Spermatophyta</taxon>
        <taxon>Magnoliopsida</taxon>
        <taxon>eudicotyledons</taxon>
        <taxon>Gunneridae</taxon>
        <taxon>Pentapetalae</taxon>
        <taxon>asterids</taxon>
        <taxon>campanulids</taxon>
        <taxon>Asterales</taxon>
        <taxon>Asteraceae</taxon>
        <taxon>Cichorioideae</taxon>
        <taxon>Cichorieae</taxon>
        <taxon>Cichoriinae</taxon>
        <taxon>Cichorium</taxon>
    </lineage>
</organism>
<keyword evidence="2" id="KW-1185">Reference proteome</keyword>
<dbReference type="EMBL" id="CM042017">
    <property type="protein sequence ID" value="KAI3690996.1"/>
    <property type="molecule type" value="Genomic_DNA"/>
</dbReference>
<comment type="caution">
    <text evidence="1">The sequence shown here is derived from an EMBL/GenBank/DDBJ whole genome shotgun (WGS) entry which is preliminary data.</text>
</comment>
<protein>
    <submittedName>
        <fullName evidence="1">Uncharacterized protein</fullName>
    </submittedName>
</protein>
<sequence length="150" mass="17675">MVSIPEFDFNVESDSDGLILLRRQDRFYLYNPAIDMLETLPVFLKYSPKLHCELVLAYDRDKSVNSYKVVYFTQEIGKRNEYDIRVFSSADQSFTLATSFMRHPENEGEILKLQDFMLAVGSLEAFSCIPSLYRPRLQTWRNLIELPWEE</sequence>
<dbReference type="Proteomes" id="UP001055811">
    <property type="component" value="Linkage Group LG09"/>
</dbReference>
<reference evidence="2" key="1">
    <citation type="journal article" date="2022" name="Mol. Ecol. Resour.">
        <title>The genomes of chicory, endive, great burdock and yacon provide insights into Asteraceae palaeo-polyploidization history and plant inulin production.</title>
        <authorList>
            <person name="Fan W."/>
            <person name="Wang S."/>
            <person name="Wang H."/>
            <person name="Wang A."/>
            <person name="Jiang F."/>
            <person name="Liu H."/>
            <person name="Zhao H."/>
            <person name="Xu D."/>
            <person name="Zhang Y."/>
        </authorList>
    </citation>
    <scope>NUCLEOTIDE SEQUENCE [LARGE SCALE GENOMIC DNA]</scope>
    <source>
        <strain evidence="2">cv. Punajuju</strain>
    </source>
</reference>
<gene>
    <name evidence="1" type="ORF">L2E82_49209</name>
</gene>
<evidence type="ECO:0000313" key="1">
    <source>
        <dbReference type="EMBL" id="KAI3690996.1"/>
    </source>
</evidence>
<evidence type="ECO:0000313" key="2">
    <source>
        <dbReference type="Proteomes" id="UP001055811"/>
    </source>
</evidence>
<reference evidence="1 2" key="2">
    <citation type="journal article" date="2022" name="Mol. Ecol. Resour.">
        <title>The genomes of chicory, endive, great burdock and yacon provide insights into Asteraceae paleo-polyploidization history and plant inulin production.</title>
        <authorList>
            <person name="Fan W."/>
            <person name="Wang S."/>
            <person name="Wang H."/>
            <person name="Wang A."/>
            <person name="Jiang F."/>
            <person name="Liu H."/>
            <person name="Zhao H."/>
            <person name="Xu D."/>
            <person name="Zhang Y."/>
        </authorList>
    </citation>
    <scope>NUCLEOTIDE SEQUENCE [LARGE SCALE GENOMIC DNA]</scope>
    <source>
        <strain evidence="2">cv. Punajuju</strain>
        <tissue evidence="1">Leaves</tissue>
    </source>
</reference>
<proteinExistence type="predicted"/>
<accession>A0ACB8YZY4</accession>
<name>A0ACB8YZY4_CICIN</name>